<keyword evidence="2" id="KW-1185">Reference proteome</keyword>
<protein>
    <submittedName>
        <fullName evidence="1">Uncharacterized protein</fullName>
    </submittedName>
</protein>
<dbReference type="KEGG" id="alt:ambt_09270"/>
<dbReference type="EMBL" id="CP002339">
    <property type="protein sequence ID" value="AEF03380.1"/>
    <property type="molecule type" value="Genomic_DNA"/>
</dbReference>
<accession>F5Z8I7</accession>
<sequence>MQRAKCARISLGEHTLFQDLKSSLTSGDNRAEVLSARYKSSIKMGVEAKSKELATCNYYKPSK</sequence>
<organism evidence="1 2">
    <name type="scientific">Alteromonas naphthalenivorans</name>
    <dbReference type="NCBI Taxonomy" id="715451"/>
    <lineage>
        <taxon>Bacteria</taxon>
        <taxon>Pseudomonadati</taxon>
        <taxon>Pseudomonadota</taxon>
        <taxon>Gammaproteobacteria</taxon>
        <taxon>Alteromonadales</taxon>
        <taxon>Alteromonadaceae</taxon>
        <taxon>Alteromonas/Salinimonas group</taxon>
        <taxon>Alteromonas</taxon>
    </lineage>
</organism>
<reference evidence="1 2" key="1">
    <citation type="journal article" date="2011" name="J. Bacteriol.">
        <title>Complete genome sequence of the polycyclic aromatic hydrocarbon-degrading bacterium Alteromonas sp. strain SN2.</title>
        <authorList>
            <person name="Jin H.M."/>
            <person name="Jeong H."/>
            <person name="Moon E.J."/>
            <person name="Math R.K."/>
            <person name="Lee K."/>
            <person name="Kim H.J."/>
            <person name="Jeon C.O."/>
            <person name="Oh T.K."/>
            <person name="Kim J.F."/>
        </authorList>
    </citation>
    <scope>NUCLEOTIDE SEQUENCE [LARGE SCALE GENOMIC DNA]</scope>
    <source>
        <strain evidence="2">JCM 17741 / KACC 18427 / KCTC 11700BP / SN2</strain>
    </source>
</reference>
<evidence type="ECO:0000313" key="1">
    <source>
        <dbReference type="EMBL" id="AEF03380.1"/>
    </source>
</evidence>
<gene>
    <name evidence="1" type="ordered locus">ambt_09270</name>
</gene>
<dbReference type="Proteomes" id="UP000000683">
    <property type="component" value="Chromosome"/>
</dbReference>
<evidence type="ECO:0000313" key="2">
    <source>
        <dbReference type="Proteomes" id="UP000000683"/>
    </source>
</evidence>
<name>F5Z8I7_ALTNA</name>
<proteinExistence type="predicted"/>
<dbReference type="HOGENOM" id="CLU_2875765_0_0_6"/>
<dbReference type="AlphaFoldDB" id="F5Z8I7"/>